<name>A0A497EVF3_9CREN</name>
<gene>
    <name evidence="1" type="primary">larE</name>
    <name evidence="1" type="ORF">DRJ21_01510</name>
</gene>
<keyword evidence="1" id="KW-0808">Transferase</keyword>
<dbReference type="InterPro" id="IPR052188">
    <property type="entry name" value="Ni-pincer_cofactor_biosynth"/>
</dbReference>
<dbReference type="EMBL" id="QMQY01000051">
    <property type="protein sequence ID" value="RLE50710.1"/>
    <property type="molecule type" value="Genomic_DNA"/>
</dbReference>
<dbReference type="PANTHER" id="PTHR43169">
    <property type="entry name" value="EXSB FAMILY PROTEIN"/>
    <property type="match status" value="1"/>
</dbReference>
<evidence type="ECO:0000313" key="1">
    <source>
        <dbReference type="EMBL" id="RLE50710.1"/>
    </source>
</evidence>
<organism evidence="1 2">
    <name type="scientific">Thermoproteota archaeon</name>
    <dbReference type="NCBI Taxonomy" id="2056631"/>
    <lineage>
        <taxon>Archaea</taxon>
        <taxon>Thermoproteota</taxon>
    </lineage>
</organism>
<sequence length="283" mass="32335">MANEKFNRLINWFKDWDNVLIAFSGGMDSSLITYIAKKVLGNNVLAVTVNSPLLSIGELNRARRIANIIGVRHLVLDLNLLENERIIENSPNRCYYCKLEFMGKLLEIAKFFGFNVVVDGTNIDDMKSYRPGIKALRELGIRSPLAEVGLSKADIRNISRKLNLPTMDMSSTTCLATRIPYGVKLNLEVLRRVNMAELIVKQLTGISLVRVRDHGFIARIEVDRNERRKLFNEQVLDEISRRLKKLGYLYVTMELEGYTSGSMDRLILSGNTKHKLETLIKFR</sequence>
<comment type="caution">
    <text evidence="1">The sequence shown here is derived from an EMBL/GenBank/DDBJ whole genome shotgun (WGS) entry which is preliminary data.</text>
</comment>
<dbReference type="GO" id="GO:0016783">
    <property type="term" value="F:sulfurtransferase activity"/>
    <property type="evidence" value="ECO:0007669"/>
    <property type="project" value="InterPro"/>
</dbReference>
<proteinExistence type="predicted"/>
<evidence type="ECO:0000313" key="2">
    <source>
        <dbReference type="Proteomes" id="UP000281962"/>
    </source>
</evidence>
<dbReference type="InterPro" id="IPR005232">
    <property type="entry name" value="LarE"/>
</dbReference>
<dbReference type="CDD" id="cd01990">
    <property type="entry name" value="LarE-like"/>
    <property type="match status" value="1"/>
</dbReference>
<dbReference type="PIRSF" id="PIRSF006661">
    <property type="entry name" value="PP-lp_UCP006661"/>
    <property type="match status" value="1"/>
</dbReference>
<dbReference type="Pfam" id="PF06508">
    <property type="entry name" value="QueC"/>
    <property type="match status" value="1"/>
</dbReference>
<protein>
    <submittedName>
        <fullName evidence="1">ATP-dependent sacrificial sulfur transferase LarE</fullName>
    </submittedName>
</protein>
<dbReference type="PANTHER" id="PTHR43169:SF2">
    <property type="entry name" value="NAD_GMP SYNTHASE DOMAIN-CONTAINING PROTEIN"/>
    <property type="match status" value="1"/>
</dbReference>
<dbReference type="Proteomes" id="UP000281962">
    <property type="component" value="Unassembled WGS sequence"/>
</dbReference>
<accession>A0A497EVF3</accession>
<reference evidence="1 2" key="1">
    <citation type="submission" date="2018-06" db="EMBL/GenBank/DDBJ databases">
        <title>Extensive metabolic versatility and redundancy in microbially diverse, dynamic hydrothermal sediments.</title>
        <authorList>
            <person name="Dombrowski N."/>
            <person name="Teske A."/>
            <person name="Baker B.J."/>
        </authorList>
    </citation>
    <scope>NUCLEOTIDE SEQUENCE [LARGE SCALE GENOMIC DNA]</scope>
    <source>
        <strain evidence="1">B30_G17</strain>
    </source>
</reference>
<dbReference type="SUPFAM" id="SSF52402">
    <property type="entry name" value="Adenine nucleotide alpha hydrolases-like"/>
    <property type="match status" value="1"/>
</dbReference>
<dbReference type="InterPro" id="IPR018317">
    <property type="entry name" value="QueC"/>
</dbReference>
<dbReference type="NCBIfam" id="TIGR00268">
    <property type="entry name" value="ATP-dependent sacrificial sulfur transferase LarE"/>
    <property type="match status" value="1"/>
</dbReference>
<dbReference type="AlphaFoldDB" id="A0A497EVF3"/>
<dbReference type="Gene3D" id="3.40.50.620">
    <property type="entry name" value="HUPs"/>
    <property type="match status" value="1"/>
</dbReference>
<dbReference type="InterPro" id="IPR014729">
    <property type="entry name" value="Rossmann-like_a/b/a_fold"/>
</dbReference>